<dbReference type="InterPro" id="IPR000182">
    <property type="entry name" value="GNAT_dom"/>
</dbReference>
<evidence type="ECO:0000313" key="2">
    <source>
        <dbReference type="EMBL" id="SDJ89640.1"/>
    </source>
</evidence>
<keyword evidence="3" id="KW-1185">Reference proteome</keyword>
<dbReference type="GO" id="GO:0016747">
    <property type="term" value="F:acyltransferase activity, transferring groups other than amino-acyl groups"/>
    <property type="evidence" value="ECO:0007669"/>
    <property type="project" value="InterPro"/>
</dbReference>
<dbReference type="AlphaFoldDB" id="A0A1G8XIQ4"/>
<name>A0A1G8XIQ4_9GAMM</name>
<dbReference type="Proteomes" id="UP000199527">
    <property type="component" value="Unassembled WGS sequence"/>
</dbReference>
<feature type="domain" description="N-acetyltransferase" evidence="1">
    <location>
        <begin position="1"/>
        <end position="130"/>
    </location>
</feature>
<evidence type="ECO:0000259" key="1">
    <source>
        <dbReference type="PROSITE" id="PS51186"/>
    </source>
</evidence>
<dbReference type="RefSeq" id="WP_176819333.1">
    <property type="nucleotide sequence ID" value="NZ_FNEM01000015.1"/>
</dbReference>
<dbReference type="CDD" id="cd04301">
    <property type="entry name" value="NAT_SF"/>
    <property type="match status" value="1"/>
</dbReference>
<gene>
    <name evidence="2" type="ORF">SAMN04488540_11529</name>
</gene>
<reference evidence="3" key="1">
    <citation type="submission" date="2016-10" db="EMBL/GenBank/DDBJ databases">
        <authorList>
            <person name="Varghese N."/>
            <person name="Submissions S."/>
        </authorList>
    </citation>
    <scope>NUCLEOTIDE SEQUENCE [LARGE SCALE GENOMIC DNA]</scope>
    <source>
        <strain evidence="3">DSM 23317</strain>
    </source>
</reference>
<organism evidence="2 3">
    <name type="scientific">Ferrimonas sediminum</name>
    <dbReference type="NCBI Taxonomy" id="718193"/>
    <lineage>
        <taxon>Bacteria</taxon>
        <taxon>Pseudomonadati</taxon>
        <taxon>Pseudomonadota</taxon>
        <taxon>Gammaproteobacteria</taxon>
        <taxon>Alteromonadales</taxon>
        <taxon>Ferrimonadaceae</taxon>
        <taxon>Ferrimonas</taxon>
    </lineage>
</organism>
<protein>
    <submittedName>
        <fullName evidence="2">Acetyltransferase (GNAT) domain-containing protein</fullName>
    </submittedName>
</protein>
<dbReference type="Gene3D" id="3.40.630.30">
    <property type="match status" value="1"/>
</dbReference>
<dbReference type="EMBL" id="FNEM01000015">
    <property type="protein sequence ID" value="SDJ89640.1"/>
    <property type="molecule type" value="Genomic_DNA"/>
</dbReference>
<sequence length="143" mass="16252">MSCPDLICQPLEVMALPLVDRFYRQHGGKDRCRRHDRVWVARRQGRMVAVARRVPLESHWVLRGLLVDDTERRQGVATELLQCLLEECDEPLWCFALSHLKPLYVSLGFQCLDTAAEPLPKAVAGALAAYRRSQPGLLGFIRS</sequence>
<dbReference type="Pfam" id="PF13508">
    <property type="entry name" value="Acetyltransf_7"/>
    <property type="match status" value="1"/>
</dbReference>
<dbReference type="InterPro" id="IPR016181">
    <property type="entry name" value="Acyl_CoA_acyltransferase"/>
</dbReference>
<accession>A0A1G8XIQ4</accession>
<dbReference type="PROSITE" id="PS51186">
    <property type="entry name" value="GNAT"/>
    <property type="match status" value="1"/>
</dbReference>
<dbReference type="SUPFAM" id="SSF55729">
    <property type="entry name" value="Acyl-CoA N-acyltransferases (Nat)"/>
    <property type="match status" value="1"/>
</dbReference>
<proteinExistence type="predicted"/>
<evidence type="ECO:0000313" key="3">
    <source>
        <dbReference type="Proteomes" id="UP000199527"/>
    </source>
</evidence>
<keyword evidence="2" id="KW-0808">Transferase</keyword>